<protein>
    <recommendedName>
        <fullName evidence="9">Adenosylmethionine-8-amino-7-oxononanoate aminotransferase</fullName>
        <ecNumber evidence="9">2.6.1.62</ecNumber>
    </recommendedName>
    <alternativeName>
        <fullName evidence="9">7,8-diamino-pelargonic acid aminotransferase</fullName>
        <shortName evidence="9">DAPA AT</shortName>
        <shortName evidence="9">DAPA aminotransferase</shortName>
    </alternativeName>
    <alternativeName>
        <fullName evidence="9">7,8-diaminononanoate synthase</fullName>
        <shortName evidence="9">DANS</shortName>
    </alternativeName>
    <alternativeName>
        <fullName evidence="9">Diaminopelargonic acid synthase</fullName>
    </alternativeName>
</protein>
<feature type="modified residue" description="N6-(pyridoxal phosphate)lysine" evidence="9">
    <location>
        <position position="265"/>
    </location>
</feature>
<dbReference type="GO" id="GO:0004015">
    <property type="term" value="F:adenosylmethionine-8-amino-7-oxononanoate transaminase activity"/>
    <property type="evidence" value="ECO:0007669"/>
    <property type="project" value="UniProtKB-UniRule"/>
</dbReference>
<dbReference type="EMBL" id="FOUZ01000001">
    <property type="protein sequence ID" value="SFM58852.1"/>
    <property type="molecule type" value="Genomic_DNA"/>
</dbReference>
<comment type="cofactor">
    <cofactor evidence="1 9">
        <name>pyridoxal 5'-phosphate</name>
        <dbReference type="ChEBI" id="CHEBI:597326"/>
    </cofactor>
</comment>
<evidence type="ECO:0000256" key="2">
    <source>
        <dbReference type="ARBA" id="ARBA00005063"/>
    </source>
</evidence>
<comment type="function">
    <text evidence="9">Catalyzes the transfer of the alpha-amino group from S-adenosyl-L-methionine (SAM) to 7-keto-8-aminopelargonic acid (KAPA) to form 7,8-diaminopelargonic acid (DAPA). It is the only aminotransferase known to utilize SAM as an amino donor.</text>
</comment>
<dbReference type="InterPro" id="IPR049704">
    <property type="entry name" value="Aminotrans_3_PPA_site"/>
</dbReference>
<evidence type="ECO:0000313" key="10">
    <source>
        <dbReference type="EMBL" id="SFM58852.1"/>
    </source>
</evidence>
<dbReference type="NCBIfam" id="NF004624">
    <property type="entry name" value="PRK05964.1"/>
    <property type="match status" value="1"/>
</dbReference>
<dbReference type="GO" id="GO:0005737">
    <property type="term" value="C:cytoplasm"/>
    <property type="evidence" value="ECO:0007669"/>
    <property type="project" value="UniProtKB-SubCell"/>
</dbReference>
<dbReference type="InterPro" id="IPR015421">
    <property type="entry name" value="PyrdxlP-dep_Trfase_major"/>
</dbReference>
<keyword evidence="4 9" id="KW-0808">Transferase</keyword>
<dbReference type="GO" id="GO:0030170">
    <property type="term" value="F:pyridoxal phosphate binding"/>
    <property type="evidence" value="ECO:0007669"/>
    <property type="project" value="UniProtKB-UniRule"/>
</dbReference>
<dbReference type="GO" id="GO:0009102">
    <property type="term" value="P:biotin biosynthetic process"/>
    <property type="evidence" value="ECO:0007669"/>
    <property type="project" value="UniProtKB-UniRule"/>
</dbReference>
<dbReference type="PANTHER" id="PTHR42684">
    <property type="entry name" value="ADENOSYLMETHIONINE-8-AMINO-7-OXONONANOATE AMINOTRANSFERASE"/>
    <property type="match status" value="1"/>
</dbReference>
<dbReference type="GO" id="GO:0051537">
    <property type="term" value="F:2 iron, 2 sulfur cluster binding"/>
    <property type="evidence" value="ECO:0007669"/>
    <property type="project" value="UniProtKB-KW"/>
</dbReference>
<feature type="binding site" evidence="9">
    <location>
        <position position="265"/>
    </location>
    <ligand>
        <name>substrate</name>
    </ligand>
</feature>
<keyword evidence="9" id="KW-0963">Cytoplasm</keyword>
<feature type="binding site" evidence="9">
    <location>
        <position position="390"/>
    </location>
    <ligand>
        <name>substrate</name>
    </ligand>
</feature>
<keyword evidence="3 9" id="KW-0032">Aminotransferase</keyword>
<dbReference type="InterPro" id="IPR015424">
    <property type="entry name" value="PyrdxlP-dep_Trfase"/>
</dbReference>
<dbReference type="OrthoDB" id="9801052at2"/>
<accession>A0A1I4S2U2</accession>
<evidence type="ECO:0000256" key="4">
    <source>
        <dbReference type="ARBA" id="ARBA00022679"/>
    </source>
</evidence>
<dbReference type="Gene3D" id="3.90.1150.10">
    <property type="entry name" value="Aspartate Aminotransferase, domain 1"/>
    <property type="match status" value="1"/>
</dbReference>
<comment type="catalytic activity">
    <reaction evidence="8 9">
        <text>(8S)-8-amino-7-oxononanoate + S-adenosyl-L-methionine = S-adenosyl-4-methylsulfanyl-2-oxobutanoate + (7R,8S)-7,8-diammoniononanoate</text>
        <dbReference type="Rhea" id="RHEA:16861"/>
        <dbReference type="ChEBI" id="CHEBI:16490"/>
        <dbReference type="ChEBI" id="CHEBI:59789"/>
        <dbReference type="ChEBI" id="CHEBI:149468"/>
        <dbReference type="ChEBI" id="CHEBI:149469"/>
        <dbReference type="EC" id="2.6.1.62"/>
    </reaction>
</comment>
<comment type="subcellular location">
    <subcellularLocation>
        <location evidence="9">Cytoplasm</location>
    </subcellularLocation>
</comment>
<evidence type="ECO:0000256" key="1">
    <source>
        <dbReference type="ARBA" id="ARBA00001933"/>
    </source>
</evidence>
<dbReference type="UniPathway" id="UPA00078">
    <property type="reaction ID" value="UER00160"/>
</dbReference>
<comment type="pathway">
    <text evidence="2 9">Cofactor biosynthesis; biotin biosynthesis; 7,8-diaminononanoate from 8-amino-7-oxononanoate (SAM route): step 1/1.</text>
</comment>
<feature type="binding site" evidence="9">
    <location>
        <position position="236"/>
    </location>
    <ligand>
        <name>pyridoxal 5'-phosphate</name>
        <dbReference type="ChEBI" id="CHEBI:597326"/>
    </ligand>
</feature>
<proteinExistence type="inferred from homology"/>
<dbReference type="Proteomes" id="UP000199149">
    <property type="component" value="Unassembled WGS sequence"/>
</dbReference>
<dbReference type="HAMAP" id="MF_00834">
    <property type="entry name" value="BioA"/>
    <property type="match status" value="1"/>
</dbReference>
<dbReference type="STRING" id="684065.SAMN05421738_10126"/>
<feature type="binding site" evidence="9">
    <location>
        <position position="299"/>
    </location>
    <ligand>
        <name>substrate</name>
    </ligand>
</feature>
<dbReference type="EC" id="2.6.1.62" evidence="9"/>
<keyword evidence="11" id="KW-1185">Reference proteome</keyword>
<dbReference type="InterPro" id="IPR015422">
    <property type="entry name" value="PyrdxlP-dep_Trfase_small"/>
</dbReference>
<evidence type="ECO:0000256" key="8">
    <source>
        <dbReference type="ARBA" id="ARBA00048449"/>
    </source>
</evidence>
<evidence type="ECO:0000313" key="11">
    <source>
        <dbReference type="Proteomes" id="UP000199149"/>
    </source>
</evidence>
<sequence>MQQSLIERDLAVNWHPYTQMKGAEDLIPIVKGEGAYIFDANGKRYIDAVSSWWVTLHGHAHPYIAQKVSEQLNTLEQVIFAGFTHPNAIELSERLLNLLPQNQQKVFYTDNGSTAIEVALKMCIQYHFNQGVQKPKILAFNNGYHGDTFGAMSVSGRGLWTDPFGEQLFDVLFIDVPTQANLEETKAFISKYSDEIACFVYEPLVQGAGGMLMHNADDLSELLTFCHSKEILLIQDEIFVGFGRTGKLFATNYLTQSADIMCFSKGLTGGTMPLGLTTCTQNIYDAFYSNDKTKALFHGHSFTASPLACAAALASLDLLEKEETQQAILRICNQHADFIEILKKHPKVKDARQQGTIFAMEWKTPEETSYFSDMHEQLYPYFLERGILMRPLGNIIYLVPPYCVSHEDLEYIYQTILDALDLIG</sequence>
<keyword evidence="7 9" id="KW-0663">Pyridoxal phosphate</keyword>
<feature type="binding site" evidence="9">
    <location>
        <begin position="112"/>
        <end position="113"/>
    </location>
    <ligand>
        <name>pyridoxal 5'-phosphate</name>
        <dbReference type="ChEBI" id="CHEBI:597326"/>
    </ligand>
</feature>
<dbReference type="GO" id="GO:0004141">
    <property type="term" value="F:dethiobiotin synthase activity"/>
    <property type="evidence" value="ECO:0007669"/>
    <property type="project" value="TreeGrafter"/>
</dbReference>
<evidence type="ECO:0000256" key="6">
    <source>
        <dbReference type="ARBA" id="ARBA00022756"/>
    </source>
</evidence>
<name>A0A1I4S2U2_9FLAO</name>
<keyword evidence="6 9" id="KW-0093">Biotin biosynthesis</keyword>
<keyword evidence="5 9" id="KW-0949">S-adenosyl-L-methionine</keyword>
<dbReference type="NCBIfam" id="TIGR00508">
    <property type="entry name" value="bioA"/>
    <property type="match status" value="1"/>
</dbReference>
<organism evidence="10 11">
    <name type="scientific">Algoriella xinjiangensis</name>
    <dbReference type="NCBI Taxonomy" id="684065"/>
    <lineage>
        <taxon>Bacteria</taxon>
        <taxon>Pseudomonadati</taxon>
        <taxon>Bacteroidota</taxon>
        <taxon>Flavobacteriia</taxon>
        <taxon>Flavobacteriales</taxon>
        <taxon>Weeksellaceae</taxon>
        <taxon>Algoriella</taxon>
    </lineage>
</organism>
<dbReference type="PROSITE" id="PS00600">
    <property type="entry name" value="AA_TRANSFER_CLASS_3"/>
    <property type="match status" value="1"/>
</dbReference>
<dbReference type="InterPro" id="IPR005815">
    <property type="entry name" value="BioA"/>
</dbReference>
<dbReference type="Pfam" id="PF00202">
    <property type="entry name" value="Aminotran_3"/>
    <property type="match status" value="1"/>
</dbReference>
<gene>
    <name evidence="9" type="primary">bioA</name>
    <name evidence="10" type="ORF">SAMN05421738_10126</name>
</gene>
<evidence type="ECO:0000256" key="3">
    <source>
        <dbReference type="ARBA" id="ARBA00022576"/>
    </source>
</evidence>
<comment type="similarity">
    <text evidence="9">Belongs to the class-III pyridoxal-phosphate-dependent aminotransferase family. BioA subfamily.</text>
</comment>
<dbReference type="Gene3D" id="3.40.640.10">
    <property type="entry name" value="Type I PLP-dependent aspartate aminotransferase-like (Major domain)"/>
    <property type="match status" value="1"/>
</dbReference>
<evidence type="ECO:0000256" key="5">
    <source>
        <dbReference type="ARBA" id="ARBA00022691"/>
    </source>
</evidence>
<feature type="binding site" evidence="9">
    <location>
        <begin position="300"/>
        <end position="301"/>
    </location>
    <ligand>
        <name>pyridoxal 5'-phosphate</name>
        <dbReference type="ChEBI" id="CHEBI:597326"/>
    </ligand>
</feature>
<dbReference type="PANTHER" id="PTHR42684:SF3">
    <property type="entry name" value="ADENOSYLMETHIONINE-8-AMINO-7-OXONONANOATE AMINOTRANSFERASE"/>
    <property type="match status" value="1"/>
</dbReference>
<dbReference type="SUPFAM" id="SSF53383">
    <property type="entry name" value="PLP-dependent transferases"/>
    <property type="match status" value="1"/>
</dbReference>
<reference evidence="11" key="1">
    <citation type="submission" date="2016-10" db="EMBL/GenBank/DDBJ databases">
        <authorList>
            <person name="Varghese N."/>
            <person name="Submissions S."/>
        </authorList>
    </citation>
    <scope>NUCLEOTIDE SEQUENCE [LARGE SCALE GENOMIC DNA]</scope>
    <source>
        <strain evidence="11">XJ109</strain>
    </source>
</reference>
<comment type="subunit">
    <text evidence="9">Homodimer.</text>
</comment>
<evidence type="ECO:0000256" key="7">
    <source>
        <dbReference type="ARBA" id="ARBA00022898"/>
    </source>
</evidence>
<feature type="binding site" evidence="9">
    <location>
        <position position="52"/>
    </location>
    <ligand>
        <name>substrate</name>
    </ligand>
</feature>
<evidence type="ECO:0000256" key="9">
    <source>
        <dbReference type="HAMAP-Rule" id="MF_00834"/>
    </source>
</evidence>
<feature type="site" description="Participates in the substrate recognition with KAPA and in a stacking interaction with the adenine ring of SAM" evidence="9">
    <location>
        <position position="17"/>
    </location>
</feature>
<feature type="binding site" evidence="9">
    <location>
        <position position="144"/>
    </location>
    <ligand>
        <name>substrate</name>
    </ligand>
</feature>
<dbReference type="CDD" id="cd00610">
    <property type="entry name" value="OAT_like"/>
    <property type="match status" value="1"/>
</dbReference>
<dbReference type="InterPro" id="IPR005814">
    <property type="entry name" value="Aminotrans_3"/>
</dbReference>
<dbReference type="AlphaFoldDB" id="A0A1I4S2U2"/>
<dbReference type="RefSeq" id="WP_092905331.1">
    <property type="nucleotide sequence ID" value="NZ_FOUZ01000001.1"/>
</dbReference>